<dbReference type="Proteomes" id="UP000183190">
    <property type="component" value="Unassembled WGS sequence"/>
</dbReference>
<feature type="compositionally biased region" description="Low complexity" evidence="1">
    <location>
        <begin position="28"/>
        <end position="45"/>
    </location>
</feature>
<proteinExistence type="predicted"/>
<name>A0A1H6L328_RUMFL</name>
<evidence type="ECO:0000313" key="3">
    <source>
        <dbReference type="Proteomes" id="UP000183190"/>
    </source>
</evidence>
<dbReference type="PROSITE" id="PS51257">
    <property type="entry name" value="PROKAR_LIPOPROTEIN"/>
    <property type="match status" value="1"/>
</dbReference>
<reference evidence="2 3" key="1">
    <citation type="submission" date="2016-10" db="EMBL/GenBank/DDBJ databases">
        <authorList>
            <person name="de Groot N.N."/>
        </authorList>
    </citation>
    <scope>NUCLEOTIDE SEQUENCE [LARGE SCALE GENOMIC DNA]</scope>
    <source>
        <strain evidence="2 3">YAD2003</strain>
    </source>
</reference>
<dbReference type="RefSeq" id="WP_074718257.1">
    <property type="nucleotide sequence ID" value="NZ_FNWV01000012.1"/>
</dbReference>
<evidence type="ECO:0000313" key="2">
    <source>
        <dbReference type="EMBL" id="SEH78756.1"/>
    </source>
</evidence>
<organism evidence="2 3">
    <name type="scientific">Ruminococcus flavefaciens</name>
    <dbReference type="NCBI Taxonomy" id="1265"/>
    <lineage>
        <taxon>Bacteria</taxon>
        <taxon>Bacillati</taxon>
        <taxon>Bacillota</taxon>
        <taxon>Clostridia</taxon>
        <taxon>Eubacteriales</taxon>
        <taxon>Oscillospiraceae</taxon>
        <taxon>Ruminococcus</taxon>
    </lineage>
</organism>
<protein>
    <submittedName>
        <fullName evidence="2">Uncharacterized protein</fullName>
    </submittedName>
</protein>
<dbReference type="AlphaFoldDB" id="A0A1H6L328"/>
<evidence type="ECO:0000256" key="1">
    <source>
        <dbReference type="SAM" id="MobiDB-lite"/>
    </source>
</evidence>
<accession>A0A1H6L328</accession>
<sequence length="419" mass="47444">MKKLTALLFAAALLCGCSSKNEKESGGNTASNTNTTTAASSSDASEPTTDFDDMHIDTSYEDPVEGESIDVTEMEDVSWDKLYRQELEDFKKSSDYDDTARFTIYDINDDQIPELIISYGPMGNKTYLLKSLNDTDYTEFEKIENCADLCYVMNKSLLVTYRYNDAEHIQTVQLYRLKNEKLPNVYTYQLTDNTAMVNGKEVTEDEYTEEYNHFINGVIKSVGMDHSFDDDVINAALGQAKDWKEAYCSILNDYLKYKKENDDNHFSLMDITGDGVPELFVSGGYHYAPYVDIYAWNGCPVPVGTFGADGTVLFNDENGEVSTKFDGPSYTSGSVYTFSNVFKFEEAFTYGNNENSKKNDENVELVYYLNGEKTDKDNYEKTVKERTSGKYYVLGQDNDITEETIKALADGKYKEAEKK</sequence>
<dbReference type="OrthoDB" id="1816254at2"/>
<feature type="region of interest" description="Disordered" evidence="1">
    <location>
        <begin position="20"/>
        <end position="58"/>
    </location>
</feature>
<gene>
    <name evidence="2" type="ORF">SAMN02910265_02689</name>
</gene>
<dbReference type="EMBL" id="FNWV01000012">
    <property type="protein sequence ID" value="SEH78756.1"/>
    <property type="molecule type" value="Genomic_DNA"/>
</dbReference>